<evidence type="ECO:0000313" key="1">
    <source>
        <dbReference type="EMBL" id="KAI6080678.1"/>
    </source>
</evidence>
<dbReference type="EMBL" id="MU394428">
    <property type="protein sequence ID" value="KAI6080678.1"/>
    <property type="molecule type" value="Genomic_DNA"/>
</dbReference>
<dbReference type="Proteomes" id="UP001497680">
    <property type="component" value="Unassembled WGS sequence"/>
</dbReference>
<name>A0ACC0CK00_9PEZI</name>
<proteinExistence type="predicted"/>
<sequence length="477" mass="53616">MSLKQSSVAAAAAKSGPSLNDFTNTFVLSSASSSCDGRVLSEIPKALSGIDPSRQRRAHQKSRTGCENCRRRRIKCNEGKEGAPCMSCSRRGERCQRPTRYNNRVSSTPSIPKPVVSNPIPSFGPTDGGLNLGHLKLFHHFQTYTRHTLILIPEVWDYAIQLSFQWEFLMDTILCVTARHLAFLRPEDPTYPRTASSHLCRALPGFRQELANNFSTTHIDAFMATSLLLQYEAWTSTDFSTDLDDTAASFDPTRDRVFAMGASLKEVFMKSLPTLRRQPSRFLPLLRCNPMDTLVPAARISEETLAKYQDFFSYARPIRPELLDVPMPAPASENDLVATKLWDHRDCQAQTQPDPSEDAYSPIIVRLSLVLSFLPEAHPRDYPGAMSPLFAHLARYILSFPVMCHGPFTMAPKRGCPVRFSAMVQQGDPHALSMLYHFYRAVRVLLPSEDCWWAQKRAAASEAKLRGWLEQESAKQS</sequence>
<evidence type="ECO:0000313" key="2">
    <source>
        <dbReference type="Proteomes" id="UP001497680"/>
    </source>
</evidence>
<comment type="caution">
    <text evidence="1">The sequence shown here is derived from an EMBL/GenBank/DDBJ whole genome shotgun (WGS) entry which is preliminary data.</text>
</comment>
<keyword evidence="2" id="KW-1185">Reference proteome</keyword>
<gene>
    <name evidence="1" type="ORF">F4821DRAFT_49586</name>
</gene>
<reference evidence="1 2" key="1">
    <citation type="journal article" date="2022" name="New Phytol.">
        <title>Ecological generalism drives hyperdiversity of secondary metabolite gene clusters in xylarialean endophytes.</title>
        <authorList>
            <person name="Franco M.E.E."/>
            <person name="Wisecaver J.H."/>
            <person name="Arnold A.E."/>
            <person name="Ju Y.M."/>
            <person name="Slot J.C."/>
            <person name="Ahrendt S."/>
            <person name="Moore L.P."/>
            <person name="Eastman K.E."/>
            <person name="Scott K."/>
            <person name="Konkel Z."/>
            <person name="Mondo S.J."/>
            <person name="Kuo A."/>
            <person name="Hayes R.D."/>
            <person name="Haridas S."/>
            <person name="Andreopoulos B."/>
            <person name="Riley R."/>
            <person name="LaButti K."/>
            <person name="Pangilinan J."/>
            <person name="Lipzen A."/>
            <person name="Amirebrahimi M."/>
            <person name="Yan J."/>
            <person name="Adam C."/>
            <person name="Keymanesh K."/>
            <person name="Ng V."/>
            <person name="Louie K."/>
            <person name="Northen T."/>
            <person name="Drula E."/>
            <person name="Henrissat B."/>
            <person name="Hsieh H.M."/>
            <person name="Youens-Clark K."/>
            <person name="Lutzoni F."/>
            <person name="Miadlikowska J."/>
            <person name="Eastwood D.C."/>
            <person name="Hamelin R.C."/>
            <person name="Grigoriev I.V."/>
            <person name="U'Ren J.M."/>
        </authorList>
    </citation>
    <scope>NUCLEOTIDE SEQUENCE [LARGE SCALE GENOMIC DNA]</scope>
    <source>
        <strain evidence="1 2">ER1909</strain>
    </source>
</reference>
<accession>A0ACC0CK00</accession>
<organism evidence="1 2">
    <name type="scientific">Hypoxylon rubiginosum</name>
    <dbReference type="NCBI Taxonomy" id="110542"/>
    <lineage>
        <taxon>Eukaryota</taxon>
        <taxon>Fungi</taxon>
        <taxon>Dikarya</taxon>
        <taxon>Ascomycota</taxon>
        <taxon>Pezizomycotina</taxon>
        <taxon>Sordariomycetes</taxon>
        <taxon>Xylariomycetidae</taxon>
        <taxon>Xylariales</taxon>
        <taxon>Hypoxylaceae</taxon>
        <taxon>Hypoxylon</taxon>
    </lineage>
</organism>
<protein>
    <submittedName>
        <fullName evidence="1">Uncharacterized protein</fullName>
    </submittedName>
</protein>